<reference evidence="1 2" key="1">
    <citation type="submission" date="2024-02" db="EMBL/GenBank/DDBJ databases">
        <authorList>
            <person name="Chen Y."/>
            <person name="Shah S."/>
            <person name="Dougan E. K."/>
            <person name="Thang M."/>
            <person name="Chan C."/>
        </authorList>
    </citation>
    <scope>NUCLEOTIDE SEQUENCE [LARGE SCALE GENOMIC DNA]</scope>
</reference>
<dbReference type="EMBL" id="CAXAMN010026805">
    <property type="protein sequence ID" value="CAK9105827.1"/>
    <property type="molecule type" value="Genomic_DNA"/>
</dbReference>
<organism evidence="1 2">
    <name type="scientific">Durusdinium trenchii</name>
    <dbReference type="NCBI Taxonomy" id="1381693"/>
    <lineage>
        <taxon>Eukaryota</taxon>
        <taxon>Sar</taxon>
        <taxon>Alveolata</taxon>
        <taxon>Dinophyceae</taxon>
        <taxon>Suessiales</taxon>
        <taxon>Symbiodiniaceae</taxon>
        <taxon>Durusdinium</taxon>
    </lineage>
</organism>
<name>A0ABP0S0G0_9DINO</name>
<dbReference type="Proteomes" id="UP001642484">
    <property type="component" value="Unassembled WGS sequence"/>
</dbReference>
<proteinExistence type="predicted"/>
<protein>
    <submittedName>
        <fullName evidence="1">Uncharacterized protein</fullName>
    </submittedName>
</protein>
<evidence type="ECO:0000313" key="1">
    <source>
        <dbReference type="EMBL" id="CAK9105827.1"/>
    </source>
</evidence>
<accession>A0ABP0S0G0</accession>
<evidence type="ECO:0000313" key="2">
    <source>
        <dbReference type="Proteomes" id="UP001642484"/>
    </source>
</evidence>
<comment type="caution">
    <text evidence="1">The sequence shown here is derived from an EMBL/GenBank/DDBJ whole genome shotgun (WGS) entry which is preliminary data.</text>
</comment>
<sequence length="355" mass="40877">MAEEEGQEVIFTENTAPDREIWDEKGGLIKKGAAEIAERDQDHVPEVKVLTTLGMFAVPVTAETTVGEIRQKVQEWKPEYSLEQIELVCKDKDAWGPLFNKTSRPRDDDETVESLWSDWDIPRRMMQVALWIKEKNEETGEHGPQVPVGVQPLYSVAFCRVKSGWAERIDANAERCETAEEQSALVEAKGKKKIKEAHPAWKTCMEPDREIWDEKGGLIKKGAAEIAERDQDHVPEVKVLTTLGMFAVPVTAETTVGEIRQKVQEWKPEYSLEQIELVCKDKDAWGPLFNKTSRPRDDDETVESLWSDWDIPRRMMQVALWIKEKNEETGEWESTFWKMLEESKCDDWSFQGHTI</sequence>
<gene>
    <name evidence="1" type="ORF">CCMP2556_LOCUS49498</name>
</gene>
<keyword evidence="2" id="KW-1185">Reference proteome</keyword>